<evidence type="ECO:0000256" key="1">
    <source>
        <dbReference type="SAM" id="SignalP"/>
    </source>
</evidence>
<evidence type="ECO:0000313" key="3">
    <source>
        <dbReference type="Proteomes" id="UP000316714"/>
    </source>
</evidence>
<sequence length="453" mass="49397" precursor="true">MTRRLCLLILAAAAAAAPCAAPAQSTGAGTATDATAAPQAEGRLGEEVDALVGELIAPSADARADARERLLELAGPTAKRAERVLELLPKAGETMPPALANQLNDLRVEIEKRVAESAISESHVALDVADAPLAKVLAAIELQTDNRLLDNREQFGQQAEARVVTATFTGLPFWEAVDLVLDQAEMDVYAYSGDDSLALVNRDEGRGPRLGTASYAGPFRVEATSITATRSLRQPDQKSMNVELEVAWEPRLRPIALSQKLSEVIATNENGERLPLQQPGQSIDLELSFGNQATELRLPFQLPPRDTTTIATLRGTMEVLAPGREAEFRFEDLKAGRQAITKRNGGVTVTLAGVQKNGAVWEVHMRLRLDQPGEALRSHRGWVFDNKTFLLDENGEEIDHAGFETTLQTEEEIGLAYLFDHEPGVEGLTWVYRTPSSVHRFPVDYELKDLELP</sequence>
<dbReference type="RefSeq" id="WP_146567480.1">
    <property type="nucleotide sequence ID" value="NZ_SIHJ01000003.1"/>
</dbReference>
<dbReference type="AlphaFoldDB" id="A0A5C5V3G4"/>
<dbReference type="Proteomes" id="UP000316714">
    <property type="component" value="Unassembled WGS sequence"/>
</dbReference>
<keyword evidence="3" id="KW-1185">Reference proteome</keyword>
<proteinExistence type="predicted"/>
<dbReference type="OrthoDB" id="250183at2"/>
<accession>A0A5C5V3G4</accession>
<dbReference type="EMBL" id="SIHJ01000003">
    <property type="protein sequence ID" value="TWT32265.1"/>
    <property type="molecule type" value="Genomic_DNA"/>
</dbReference>
<organism evidence="2 3">
    <name type="scientific">Posidoniimonas corsicana</name>
    <dbReference type="NCBI Taxonomy" id="1938618"/>
    <lineage>
        <taxon>Bacteria</taxon>
        <taxon>Pseudomonadati</taxon>
        <taxon>Planctomycetota</taxon>
        <taxon>Planctomycetia</taxon>
        <taxon>Pirellulales</taxon>
        <taxon>Lacipirellulaceae</taxon>
        <taxon>Posidoniimonas</taxon>
    </lineage>
</organism>
<protein>
    <recommendedName>
        <fullName evidence="4">HEAT repeat domain-containing protein</fullName>
    </recommendedName>
</protein>
<evidence type="ECO:0000313" key="2">
    <source>
        <dbReference type="EMBL" id="TWT32265.1"/>
    </source>
</evidence>
<feature type="signal peptide" evidence="1">
    <location>
        <begin position="1"/>
        <end position="23"/>
    </location>
</feature>
<reference evidence="2 3" key="1">
    <citation type="submission" date="2019-02" db="EMBL/GenBank/DDBJ databases">
        <title>Deep-cultivation of Planctomycetes and their phenomic and genomic characterization uncovers novel biology.</title>
        <authorList>
            <person name="Wiegand S."/>
            <person name="Jogler M."/>
            <person name="Boedeker C."/>
            <person name="Pinto D."/>
            <person name="Vollmers J."/>
            <person name="Rivas-Marin E."/>
            <person name="Kohn T."/>
            <person name="Peeters S.H."/>
            <person name="Heuer A."/>
            <person name="Rast P."/>
            <person name="Oberbeckmann S."/>
            <person name="Bunk B."/>
            <person name="Jeske O."/>
            <person name="Meyerdierks A."/>
            <person name="Storesund J.E."/>
            <person name="Kallscheuer N."/>
            <person name="Luecker S."/>
            <person name="Lage O.M."/>
            <person name="Pohl T."/>
            <person name="Merkel B.J."/>
            <person name="Hornburger P."/>
            <person name="Mueller R.-W."/>
            <person name="Bruemmer F."/>
            <person name="Labrenz M."/>
            <person name="Spormann A.M."/>
            <person name="Op Den Camp H."/>
            <person name="Overmann J."/>
            <person name="Amann R."/>
            <person name="Jetten M.S.M."/>
            <person name="Mascher T."/>
            <person name="Medema M.H."/>
            <person name="Devos D.P."/>
            <person name="Kaster A.-K."/>
            <person name="Ovreas L."/>
            <person name="Rohde M."/>
            <person name="Galperin M.Y."/>
            <person name="Jogler C."/>
        </authorList>
    </citation>
    <scope>NUCLEOTIDE SEQUENCE [LARGE SCALE GENOMIC DNA]</scope>
    <source>
        <strain evidence="2 3">KOR34</strain>
    </source>
</reference>
<keyword evidence="1" id="KW-0732">Signal</keyword>
<evidence type="ECO:0008006" key="4">
    <source>
        <dbReference type="Google" id="ProtNLM"/>
    </source>
</evidence>
<gene>
    <name evidence="2" type="ORF">KOR34_40270</name>
</gene>
<comment type="caution">
    <text evidence="2">The sequence shown here is derived from an EMBL/GenBank/DDBJ whole genome shotgun (WGS) entry which is preliminary data.</text>
</comment>
<feature type="chain" id="PRO_5022708966" description="HEAT repeat domain-containing protein" evidence="1">
    <location>
        <begin position="24"/>
        <end position="453"/>
    </location>
</feature>
<name>A0A5C5V3G4_9BACT</name>